<gene>
    <name evidence="2" type="ORF">RCO7_04449</name>
</gene>
<dbReference type="EMBL" id="FJUW01000002">
    <property type="protein sequence ID" value="CZS88646.1"/>
    <property type="molecule type" value="Genomic_DNA"/>
</dbReference>
<dbReference type="Proteomes" id="UP000178129">
    <property type="component" value="Unassembled WGS sequence"/>
</dbReference>
<dbReference type="AlphaFoldDB" id="A0A1E1JRZ5"/>
<organism evidence="2 3">
    <name type="scientific">Rhynchosporium graminicola</name>
    <dbReference type="NCBI Taxonomy" id="2792576"/>
    <lineage>
        <taxon>Eukaryota</taxon>
        <taxon>Fungi</taxon>
        <taxon>Dikarya</taxon>
        <taxon>Ascomycota</taxon>
        <taxon>Pezizomycotina</taxon>
        <taxon>Leotiomycetes</taxon>
        <taxon>Helotiales</taxon>
        <taxon>Ploettnerulaceae</taxon>
        <taxon>Rhynchosporium</taxon>
    </lineage>
</organism>
<dbReference type="InterPro" id="IPR011045">
    <property type="entry name" value="N2O_reductase_N"/>
</dbReference>
<keyword evidence="3" id="KW-1185">Reference proteome</keyword>
<dbReference type="PANTHER" id="PTHR30344">
    <property type="entry name" value="6-PHOSPHOGLUCONOLACTONASE-RELATED"/>
    <property type="match status" value="1"/>
</dbReference>
<accession>A0A1E1JRZ5</accession>
<dbReference type="InParanoid" id="A0A1E1JRZ5"/>
<dbReference type="InterPro" id="IPR050282">
    <property type="entry name" value="Cycloisomerase_2"/>
</dbReference>
<protein>
    <recommendedName>
        <fullName evidence="4">3-carboxymuconate cyclase</fullName>
    </recommendedName>
</protein>
<sequence length="427" mass="44979">MWRIPLQRLCLLPSVLRSFVWQDQSSCFLANRMRFSQVPLGGLVTSTVAAVATTSNLFVSSYAGTISSLSLSPAAIGGYSLKTTSVNTVAQTSPSFLNKDELNDVIYSVDEGFSGPNGSVSAYTAADSGKLTLLGRSTTLGGPVSSVVYNGGKGLALAHYGGSAVTSWTILKNGTLSPLQALTLKLTSPGADPSRQEAPHPHEVLIDPTDSFIVVPDLGADLVRVYSIDKTTNLLTEKPSLVTPPGSGPRHGTFLKTDCGETYFFLISELANTITSYRVTYGKSGLGFEKVFVSGTYGPKATPAGAAAAEAILSPDHKYLLTSSRNDFLFQIPNPDPSNSTKIPSDTLQTWSIDADSGELTFVQLVAAGGKFPRQFSLNKAGTLVAVGLQRDSRVVVLERDVESGKIGGVVASVGVAGEVTSVIWDE</sequence>
<dbReference type="PANTHER" id="PTHR30344:SF1">
    <property type="entry name" value="6-PHOSPHOGLUCONOLACTONASE"/>
    <property type="match status" value="1"/>
</dbReference>
<evidence type="ECO:0000313" key="3">
    <source>
        <dbReference type="Proteomes" id="UP000178129"/>
    </source>
</evidence>
<proteinExistence type="inferred from homology"/>
<dbReference type="GO" id="GO:0017057">
    <property type="term" value="F:6-phosphogluconolactonase activity"/>
    <property type="evidence" value="ECO:0007669"/>
    <property type="project" value="TreeGrafter"/>
</dbReference>
<comment type="similarity">
    <text evidence="1">Belongs to the cycloisomerase 2 family.</text>
</comment>
<name>A0A1E1JRZ5_9HELO</name>
<dbReference type="Pfam" id="PF10282">
    <property type="entry name" value="Lactonase"/>
    <property type="match status" value="1"/>
</dbReference>
<dbReference type="STRING" id="914237.A0A1E1JRZ5"/>
<reference evidence="3" key="1">
    <citation type="submission" date="2016-03" db="EMBL/GenBank/DDBJ databases">
        <authorList>
            <person name="Ploux O."/>
        </authorList>
    </citation>
    <scope>NUCLEOTIDE SEQUENCE [LARGE SCALE GENOMIC DNA]</scope>
    <source>
        <strain evidence="3">UK7</strain>
    </source>
</reference>
<evidence type="ECO:0000313" key="2">
    <source>
        <dbReference type="EMBL" id="CZS88646.1"/>
    </source>
</evidence>
<comment type="caution">
    <text evidence="2">The sequence shown here is derived from an EMBL/GenBank/DDBJ whole genome shotgun (WGS) entry which is preliminary data.</text>
</comment>
<dbReference type="InterPro" id="IPR015943">
    <property type="entry name" value="WD40/YVTN_repeat-like_dom_sf"/>
</dbReference>
<dbReference type="SUPFAM" id="SSF50974">
    <property type="entry name" value="Nitrous oxide reductase, N-terminal domain"/>
    <property type="match status" value="1"/>
</dbReference>
<dbReference type="Gene3D" id="2.130.10.10">
    <property type="entry name" value="YVTN repeat-like/Quinoprotein amine dehydrogenase"/>
    <property type="match status" value="1"/>
</dbReference>
<dbReference type="InterPro" id="IPR019405">
    <property type="entry name" value="Lactonase_7-beta_prop"/>
</dbReference>
<evidence type="ECO:0008006" key="4">
    <source>
        <dbReference type="Google" id="ProtNLM"/>
    </source>
</evidence>
<evidence type="ECO:0000256" key="1">
    <source>
        <dbReference type="ARBA" id="ARBA00005564"/>
    </source>
</evidence>